<dbReference type="SUPFAM" id="SSF52540">
    <property type="entry name" value="P-loop containing nucleoside triphosphate hydrolases"/>
    <property type="match status" value="1"/>
</dbReference>
<proteinExistence type="inferred from homology"/>
<dbReference type="Gene3D" id="3.40.50.10950">
    <property type="match status" value="1"/>
</dbReference>
<dbReference type="InterPro" id="IPR027417">
    <property type="entry name" value="P-loop_NTPase"/>
</dbReference>
<name>A0A3B0XD74_9ZZZZ</name>
<dbReference type="InterPro" id="IPR002505">
    <property type="entry name" value="PTA_PTB"/>
</dbReference>
<keyword evidence="7" id="KW-0963">Cytoplasm</keyword>
<evidence type="ECO:0000256" key="7">
    <source>
        <dbReference type="ARBA" id="ARBA00022490"/>
    </source>
</evidence>
<dbReference type="Pfam" id="PF01515">
    <property type="entry name" value="PTA_PTB"/>
    <property type="match status" value="1"/>
</dbReference>
<evidence type="ECO:0000256" key="10">
    <source>
        <dbReference type="ARBA" id="ARBA00031108"/>
    </source>
</evidence>
<dbReference type="UniPathway" id="UPA00340">
    <property type="reaction ID" value="UER00459"/>
</dbReference>
<dbReference type="InterPro" id="IPR042112">
    <property type="entry name" value="P_AcTrfase_dom2"/>
</dbReference>
<dbReference type="PIRSF" id="PIRSF006107">
    <property type="entry name" value="PhpActrans_proteobac"/>
    <property type="match status" value="1"/>
</dbReference>
<dbReference type="SUPFAM" id="SSF53659">
    <property type="entry name" value="Isocitrate/Isopropylmalate dehydrogenase-like"/>
    <property type="match status" value="1"/>
</dbReference>
<dbReference type="AlphaFoldDB" id="A0A3B0XD74"/>
<evidence type="ECO:0000313" key="13">
    <source>
        <dbReference type="EMBL" id="VAW65661.1"/>
    </source>
</evidence>
<feature type="domain" description="Phosphate acetyl/butaryl transferase" evidence="11">
    <location>
        <begin position="347"/>
        <end position="664"/>
    </location>
</feature>
<dbReference type="GO" id="GO:0006085">
    <property type="term" value="P:acetyl-CoA biosynthetic process"/>
    <property type="evidence" value="ECO:0007669"/>
    <property type="project" value="UniProtKB-UniPathway"/>
</dbReference>
<dbReference type="FunFam" id="3.40.50.10750:FF:000001">
    <property type="entry name" value="Phosphate acetyltransferase"/>
    <property type="match status" value="1"/>
</dbReference>
<dbReference type="Gene3D" id="3.40.1390.20">
    <property type="entry name" value="HprK N-terminal domain-like"/>
    <property type="match status" value="1"/>
</dbReference>
<evidence type="ECO:0000256" key="5">
    <source>
        <dbReference type="ARBA" id="ARBA00012707"/>
    </source>
</evidence>
<keyword evidence="8 13" id="KW-0808">Transferase</keyword>
<dbReference type="NCBIfam" id="NF007233">
    <property type="entry name" value="PRK09653.1"/>
    <property type="match status" value="1"/>
</dbReference>
<dbReference type="EC" id="2.3.1.8" evidence="5"/>
<comment type="pathway">
    <text evidence="2">Metabolic intermediate biosynthesis; acetyl-CoA biosynthesis; acetyl-CoA from acetate: step 2/2.</text>
</comment>
<evidence type="ECO:0000256" key="9">
    <source>
        <dbReference type="ARBA" id="ARBA00023315"/>
    </source>
</evidence>
<evidence type="ECO:0000259" key="11">
    <source>
        <dbReference type="Pfam" id="PF01515"/>
    </source>
</evidence>
<dbReference type="SUPFAM" id="SSF75138">
    <property type="entry name" value="HprK N-terminal domain-like"/>
    <property type="match status" value="1"/>
</dbReference>
<dbReference type="InterPro" id="IPR050500">
    <property type="entry name" value="Phos_Acetyltrans/Butyryltrans"/>
</dbReference>
<evidence type="ECO:0000256" key="4">
    <source>
        <dbReference type="ARBA" id="ARBA00009786"/>
    </source>
</evidence>
<dbReference type="NCBIfam" id="NF004167">
    <property type="entry name" value="PRK05632.1"/>
    <property type="match status" value="1"/>
</dbReference>
<dbReference type="GO" id="GO:0005737">
    <property type="term" value="C:cytoplasm"/>
    <property type="evidence" value="ECO:0007669"/>
    <property type="project" value="UniProtKB-SubCell"/>
</dbReference>
<dbReference type="Pfam" id="PF13500">
    <property type="entry name" value="AAA_26"/>
    <property type="match status" value="1"/>
</dbReference>
<evidence type="ECO:0000256" key="6">
    <source>
        <dbReference type="ARBA" id="ARBA00021528"/>
    </source>
</evidence>
<dbReference type="Pfam" id="PF07085">
    <property type="entry name" value="DRTGG"/>
    <property type="match status" value="1"/>
</dbReference>
<comment type="similarity">
    <text evidence="3">In the C-terminal section; belongs to the phosphate acetyltransferase and butyryltransferase family.</text>
</comment>
<evidence type="ECO:0000256" key="3">
    <source>
        <dbReference type="ARBA" id="ARBA00008756"/>
    </source>
</evidence>
<protein>
    <recommendedName>
        <fullName evidence="6">Phosphate acetyltransferase</fullName>
        <ecNumber evidence="5">2.3.1.8</ecNumber>
    </recommendedName>
    <alternativeName>
        <fullName evidence="10">Phosphotransacetylase</fullName>
    </alternativeName>
</protein>
<accession>A0A3B0XD74</accession>
<dbReference type="EMBL" id="UOFJ01000188">
    <property type="protein sequence ID" value="VAW65661.1"/>
    <property type="molecule type" value="Genomic_DNA"/>
</dbReference>
<dbReference type="InterPro" id="IPR010766">
    <property type="entry name" value="DRTGG"/>
</dbReference>
<evidence type="ECO:0000256" key="2">
    <source>
        <dbReference type="ARBA" id="ARBA00004989"/>
    </source>
</evidence>
<organism evidence="13">
    <name type="scientific">hydrothermal vent metagenome</name>
    <dbReference type="NCBI Taxonomy" id="652676"/>
    <lineage>
        <taxon>unclassified sequences</taxon>
        <taxon>metagenomes</taxon>
        <taxon>ecological metagenomes</taxon>
    </lineage>
</organism>
<dbReference type="Gene3D" id="3.40.50.10750">
    <property type="entry name" value="Isocitrate/Isopropylmalate dehydrogenase-like"/>
    <property type="match status" value="1"/>
</dbReference>
<keyword evidence="9 13" id="KW-0012">Acyltransferase</keyword>
<sequence length="672" mass="73451">MDRLGFFRPIASAAAEYDKHIQLLSSRFNLSMSPQQMVGVTHEQAREWLSQGDDQRLFREIIARFKQAEASCDFLLCEGPDISLFSDALDYSVSVRIAKSLGAPAIYVSSGQQMSIPDLLENIQLAQNTFKELNCPLLAVLVNRVDPDILHDVHDALLKNNDRTLQADPLQINLLPEIEGLSDPAMEEIIEALNAKWFSGPDDRLQPYVRNIKVAAMAPDNFLSFLEKDDLIITPGDRTDIIITTLGAVMSNNYPSPVGIILTGGITPAPPITRLLEGLGELNVPIYSVAEDTFRSALQAAAVKGTIRPGNEGKIARALGIFESHVDTVALNEKIRITPSTTMSPLMFEYSLFQQARITRQHIVLPEGNDERILQAAEILRLRDVVDLTLLGNQSKLRARATTLGLRLEGVNIIDPQTSDLHETFSKQFFELRQHKGITLDNARDTMRDVSYFGSMMVYMDMADGMVSGAAHTTAHTIRPAFQFIGTQSDALLVSSVFLMCMDTRVLVYGDCAVNPNPDSEQLADIAIRSAKTAQLFGIKPVVAMLSYSSGSSGAGEDVERVREAVKIARQRQPDLIIDGPIQYDAAIDAAVADKKMPDSDVAGKASVFIFPDLNTGNNTYKAVQRSSGAVAIGPVLQGLNKPVNDLSRGCLVADIINTVAITAIQAQRVDS</sequence>
<dbReference type="NCBIfam" id="TIGR00651">
    <property type="entry name" value="pta"/>
    <property type="match status" value="1"/>
</dbReference>
<dbReference type="PANTHER" id="PTHR43356:SF3">
    <property type="entry name" value="PHOSPHATE ACETYLTRANSFERASE"/>
    <property type="match status" value="1"/>
</dbReference>
<dbReference type="PANTHER" id="PTHR43356">
    <property type="entry name" value="PHOSPHATE ACETYLTRANSFERASE"/>
    <property type="match status" value="1"/>
</dbReference>
<comment type="subcellular location">
    <subcellularLocation>
        <location evidence="1">Cytoplasm</location>
    </subcellularLocation>
</comment>
<dbReference type="InterPro" id="IPR028979">
    <property type="entry name" value="Ser_kin/Pase_Hpr-like_N_sf"/>
</dbReference>
<gene>
    <name evidence="13" type="ORF">MNBD_GAMMA10-2772</name>
</gene>
<evidence type="ECO:0000259" key="12">
    <source>
        <dbReference type="Pfam" id="PF07085"/>
    </source>
</evidence>
<feature type="domain" description="DRTGG" evidence="12">
    <location>
        <begin position="188"/>
        <end position="297"/>
    </location>
</feature>
<dbReference type="Gene3D" id="3.40.50.300">
    <property type="entry name" value="P-loop containing nucleotide triphosphate hydrolases"/>
    <property type="match status" value="1"/>
</dbReference>
<dbReference type="InterPro" id="IPR016475">
    <property type="entry name" value="P-Actrans_bac"/>
</dbReference>
<evidence type="ECO:0000256" key="8">
    <source>
        <dbReference type="ARBA" id="ARBA00022679"/>
    </source>
</evidence>
<comment type="similarity">
    <text evidence="4">In the N-terminal section; belongs to the CobB/CobQ family.</text>
</comment>
<evidence type="ECO:0000256" key="1">
    <source>
        <dbReference type="ARBA" id="ARBA00004496"/>
    </source>
</evidence>
<reference evidence="13" key="1">
    <citation type="submission" date="2018-06" db="EMBL/GenBank/DDBJ databases">
        <authorList>
            <person name="Zhirakovskaya E."/>
        </authorList>
    </citation>
    <scope>NUCLEOTIDE SEQUENCE</scope>
</reference>
<dbReference type="GO" id="GO:0008959">
    <property type="term" value="F:phosphate acetyltransferase activity"/>
    <property type="evidence" value="ECO:0007669"/>
    <property type="project" value="UniProtKB-EC"/>
</dbReference>
<dbReference type="InterPro" id="IPR004614">
    <property type="entry name" value="P_AcTrfase"/>
</dbReference>
<dbReference type="InterPro" id="IPR042113">
    <property type="entry name" value="P_AcTrfase_dom1"/>
</dbReference>